<dbReference type="InterPro" id="IPR002893">
    <property type="entry name" value="Znf_MYND"/>
</dbReference>
<gene>
    <name evidence="6" type="ORF">V5O48_003674</name>
</gene>
<comment type="caution">
    <text evidence="6">The sequence shown here is derived from an EMBL/GenBank/DDBJ whole genome shotgun (WGS) entry which is preliminary data.</text>
</comment>
<evidence type="ECO:0000256" key="2">
    <source>
        <dbReference type="ARBA" id="ARBA00022771"/>
    </source>
</evidence>
<dbReference type="SUPFAM" id="SSF144232">
    <property type="entry name" value="HIT/MYND zinc finger-like"/>
    <property type="match status" value="1"/>
</dbReference>
<keyword evidence="2 4" id="KW-0863">Zinc-finger</keyword>
<name>A0ABR3FS88_9AGAR</name>
<evidence type="ECO:0000256" key="1">
    <source>
        <dbReference type="ARBA" id="ARBA00022723"/>
    </source>
</evidence>
<dbReference type="PROSITE" id="PS50865">
    <property type="entry name" value="ZF_MYND_2"/>
    <property type="match status" value="1"/>
</dbReference>
<evidence type="ECO:0000256" key="4">
    <source>
        <dbReference type="PROSITE-ProRule" id="PRU00134"/>
    </source>
</evidence>
<keyword evidence="3" id="KW-0862">Zinc</keyword>
<evidence type="ECO:0000313" key="6">
    <source>
        <dbReference type="EMBL" id="KAL0578327.1"/>
    </source>
</evidence>
<dbReference type="Proteomes" id="UP001465976">
    <property type="component" value="Unassembled WGS sequence"/>
</dbReference>
<keyword evidence="1" id="KW-0479">Metal-binding</keyword>
<organism evidence="6 7">
    <name type="scientific">Marasmius crinis-equi</name>
    <dbReference type="NCBI Taxonomy" id="585013"/>
    <lineage>
        <taxon>Eukaryota</taxon>
        <taxon>Fungi</taxon>
        <taxon>Dikarya</taxon>
        <taxon>Basidiomycota</taxon>
        <taxon>Agaricomycotina</taxon>
        <taxon>Agaricomycetes</taxon>
        <taxon>Agaricomycetidae</taxon>
        <taxon>Agaricales</taxon>
        <taxon>Marasmiineae</taxon>
        <taxon>Marasmiaceae</taxon>
        <taxon>Marasmius</taxon>
    </lineage>
</organism>
<evidence type="ECO:0000256" key="3">
    <source>
        <dbReference type="ARBA" id="ARBA00022833"/>
    </source>
</evidence>
<feature type="domain" description="MYND-type" evidence="5">
    <location>
        <begin position="258"/>
        <end position="316"/>
    </location>
</feature>
<protein>
    <recommendedName>
        <fullName evidence="5">MYND-type domain-containing protein</fullName>
    </recommendedName>
</protein>
<proteinExistence type="predicted"/>
<keyword evidence="7" id="KW-1185">Reference proteome</keyword>
<dbReference type="EMBL" id="JBAHYK010000105">
    <property type="protein sequence ID" value="KAL0578327.1"/>
    <property type="molecule type" value="Genomic_DNA"/>
</dbReference>
<sequence length="430" mass="48968">MWVRLVDREHPEMNSWTMSLGTYGSAVGSAVEASGAKVEEPSYLDESLTEHMMGLIFIRRINQARKIVRKLDKDGLAELSQFLNMVNKGAHLEPYAPLYLKSLVPLATTALAKLLSIFLVKWDRLPPLGSYELKWAYEAVVSIVYGRLGIEAALDAGLIMTICKANLWYYLHEAKTDSRGVMSKTGWFFGQVLQTITRFVVWPSVLRRVLKGMREVADGGYEELMLAGREEVEARGWLCWMKLKEKVAPLRNTMKEDVWFCNSTECPLKPMKGSANRLHIDVETVKYRRCFGCLTAMYCSRACQKFDWKAGHRQVCSVWSQQLKAGDCVYSHGDECFLSDLAFTYLYEDSSSNEELRRAIQAYVPSSIESRSPKPGWDKVPRKWRMDPRPMIVVLDGNRLTMSGWTAQALEPDELFSGHSNMEGQLLEIL</sequence>
<dbReference type="Gene3D" id="6.10.140.2220">
    <property type="match status" value="1"/>
</dbReference>
<reference evidence="6 7" key="1">
    <citation type="submission" date="2024-02" db="EMBL/GenBank/DDBJ databases">
        <title>A draft genome for the cacao thread blight pathogen Marasmius crinis-equi.</title>
        <authorList>
            <person name="Cohen S.P."/>
            <person name="Baruah I.K."/>
            <person name="Amoako-Attah I."/>
            <person name="Bukari Y."/>
            <person name="Meinhardt L.W."/>
            <person name="Bailey B.A."/>
        </authorList>
    </citation>
    <scope>NUCLEOTIDE SEQUENCE [LARGE SCALE GENOMIC DNA]</scope>
    <source>
        <strain evidence="6 7">GH-76</strain>
    </source>
</reference>
<accession>A0ABR3FS88</accession>
<evidence type="ECO:0000259" key="5">
    <source>
        <dbReference type="PROSITE" id="PS50865"/>
    </source>
</evidence>
<evidence type="ECO:0000313" key="7">
    <source>
        <dbReference type="Proteomes" id="UP001465976"/>
    </source>
</evidence>
<dbReference type="Pfam" id="PF01753">
    <property type="entry name" value="zf-MYND"/>
    <property type="match status" value="1"/>
</dbReference>